<dbReference type="AlphaFoldDB" id="A0A3N2QRC6"/>
<dbReference type="OrthoDB" id="7873775at2"/>
<dbReference type="SUPFAM" id="SSF47226">
    <property type="entry name" value="Histidine-containing phosphotransfer domain, HPT domain"/>
    <property type="match status" value="1"/>
</dbReference>
<comment type="caution">
    <text evidence="2">The sequence shown here is derived from an EMBL/GenBank/DDBJ whole genome shotgun (WGS) entry which is preliminary data.</text>
</comment>
<dbReference type="RefSeq" id="WP_123643769.1">
    <property type="nucleotide sequence ID" value="NZ_ML119091.1"/>
</dbReference>
<gene>
    <name evidence="2" type="ORF">EAT49_18330</name>
</gene>
<evidence type="ECO:0000313" key="3">
    <source>
        <dbReference type="Proteomes" id="UP000268016"/>
    </source>
</evidence>
<feature type="region of interest" description="Disordered" evidence="1">
    <location>
        <begin position="1"/>
        <end position="23"/>
    </location>
</feature>
<dbReference type="Proteomes" id="UP000268016">
    <property type="component" value="Unassembled WGS sequence"/>
</dbReference>
<keyword evidence="3" id="KW-1185">Reference proteome</keyword>
<accession>A0A3N2QRC6</accession>
<protein>
    <recommendedName>
        <fullName evidence="4">Hpt domain-containing protein</fullName>
    </recommendedName>
</protein>
<feature type="compositionally biased region" description="Low complexity" evidence="1">
    <location>
        <begin position="1"/>
        <end position="11"/>
    </location>
</feature>
<sequence>MTLHPHISPSAPAGPPPTPLVPRETVRFDPAPLLRLYGTRGEAEAEDAVCAVLEAISHRLLRLDRDLSLREIAAIPRLATEIAGLGDGIGLSTLATVARAVARCAEAGDGAALGATLARLGRVADRSISEIWDIHAP</sequence>
<dbReference type="GO" id="GO:0000160">
    <property type="term" value="P:phosphorelay signal transduction system"/>
    <property type="evidence" value="ECO:0007669"/>
    <property type="project" value="InterPro"/>
</dbReference>
<dbReference type="InterPro" id="IPR036641">
    <property type="entry name" value="HPT_dom_sf"/>
</dbReference>
<name>A0A3N2QRC6_9RHOB</name>
<evidence type="ECO:0000256" key="1">
    <source>
        <dbReference type="SAM" id="MobiDB-lite"/>
    </source>
</evidence>
<evidence type="ECO:0008006" key="4">
    <source>
        <dbReference type="Google" id="ProtNLM"/>
    </source>
</evidence>
<proteinExistence type="predicted"/>
<evidence type="ECO:0000313" key="2">
    <source>
        <dbReference type="EMBL" id="ROT97762.1"/>
    </source>
</evidence>
<organism evidence="2 3">
    <name type="scientific">Histidinibacterium lentulum</name>
    <dbReference type="NCBI Taxonomy" id="2480588"/>
    <lineage>
        <taxon>Bacteria</taxon>
        <taxon>Pseudomonadati</taxon>
        <taxon>Pseudomonadota</taxon>
        <taxon>Alphaproteobacteria</taxon>
        <taxon>Rhodobacterales</taxon>
        <taxon>Paracoccaceae</taxon>
        <taxon>Histidinibacterium</taxon>
    </lineage>
</organism>
<dbReference type="EMBL" id="RDRB01000011">
    <property type="protein sequence ID" value="ROT97762.1"/>
    <property type="molecule type" value="Genomic_DNA"/>
</dbReference>
<reference evidence="2 3" key="1">
    <citation type="submission" date="2018-10" db="EMBL/GenBank/DDBJ databases">
        <title>Histidinibacterium lentulum gen. nov., sp. nov., a marine bacterium from the culture broth of Picochlorum sp. 122.</title>
        <authorList>
            <person name="Wang G."/>
        </authorList>
    </citation>
    <scope>NUCLEOTIDE SEQUENCE [LARGE SCALE GENOMIC DNA]</scope>
    <source>
        <strain evidence="2 3">B17</strain>
    </source>
</reference>